<keyword evidence="3" id="KW-1185">Reference proteome</keyword>
<dbReference type="PANTHER" id="PTHR12788">
    <property type="entry name" value="PROTEIN-TYROSINE SULFOTRANSFERASE 2"/>
    <property type="match status" value="1"/>
</dbReference>
<dbReference type="InterPro" id="IPR011990">
    <property type="entry name" value="TPR-like_helical_dom_sf"/>
</dbReference>
<dbReference type="InterPro" id="IPR019734">
    <property type="entry name" value="TPR_rpt"/>
</dbReference>
<dbReference type="Gene3D" id="1.25.40.10">
    <property type="entry name" value="Tetratricopeptide repeat domain"/>
    <property type="match status" value="2"/>
</dbReference>
<name>A0ABV8T308_9GAMM</name>
<reference evidence="3" key="1">
    <citation type="journal article" date="2019" name="Int. J. Syst. Evol. Microbiol.">
        <title>The Global Catalogue of Microorganisms (GCM) 10K type strain sequencing project: providing services to taxonomists for standard genome sequencing and annotation.</title>
        <authorList>
            <consortium name="The Broad Institute Genomics Platform"/>
            <consortium name="The Broad Institute Genome Sequencing Center for Infectious Disease"/>
            <person name="Wu L."/>
            <person name="Ma J."/>
        </authorList>
    </citation>
    <scope>NUCLEOTIDE SEQUENCE [LARGE SCALE GENOMIC DNA]</scope>
    <source>
        <strain evidence="3">CGMCC 1.10759</strain>
    </source>
</reference>
<keyword evidence="1" id="KW-0808">Transferase</keyword>
<dbReference type="SUPFAM" id="SSF52540">
    <property type="entry name" value="P-loop containing nucleoside triphosphate hydrolases"/>
    <property type="match status" value="1"/>
</dbReference>
<protein>
    <submittedName>
        <fullName evidence="2">Tetratricopeptide repeat-containing sulfotransferase family protein</fullName>
    </submittedName>
</protein>
<dbReference type="Proteomes" id="UP001595904">
    <property type="component" value="Unassembled WGS sequence"/>
</dbReference>
<dbReference type="Gene3D" id="3.40.50.300">
    <property type="entry name" value="P-loop containing nucleotide triphosphate hydrolases"/>
    <property type="match status" value="1"/>
</dbReference>
<comment type="caution">
    <text evidence="2">The sequence shown here is derived from an EMBL/GenBank/DDBJ whole genome shotgun (WGS) entry which is preliminary data.</text>
</comment>
<dbReference type="PANTHER" id="PTHR12788:SF10">
    <property type="entry name" value="PROTEIN-TYROSINE SULFOTRANSFERASE"/>
    <property type="match status" value="1"/>
</dbReference>
<evidence type="ECO:0000256" key="1">
    <source>
        <dbReference type="ARBA" id="ARBA00022679"/>
    </source>
</evidence>
<sequence length="525" mass="59169">MTFPYGRRPAAVSHRESWAAAEALAARHDWDGAIAAYESILAQVPDEPYTLVQLSYMYSLRGSYRRAEGFALAAARTGTTDERVLAELLPRLRSFNRSTEILACIERAGPLARMPIPLLIAAGAQLSYLNLPELAIAFLDEAYRADPNYPTTLLARTQILTYLGRFDDAEQDAERALRRAPEIAQGYWLRAGLRRQSAERNHVDAIRRELARPGRSADDIALLSFALHKELDDLQRYDEAWQALMQGCRAKRSRLNYDARKQRQLFDVLSTFEPADTSRDDTDADPTPIFIVGMHRSGTTLLEQMLAGHPEVAALGELYDFTSAMRYTMDHHCKGVIDVTLAEGARRADLSLAGRRYLDGVQWRLGGSRYFTDKLPSNFLNLGFIAQALPRAKILHMVRDPVETCFSNLRELFSDANPYSYDLGELADYYNRYAGLMKHWHACFAGRILDVDYARLLTEPEVQLRRVAEFCGLSFDPAMLEIGSRRRGVVTASAVQVRSGVVTRDLPKWAPYERWLAPLIDGLNG</sequence>
<dbReference type="RefSeq" id="WP_380605308.1">
    <property type="nucleotide sequence ID" value="NZ_JBHSDU010000015.1"/>
</dbReference>
<dbReference type="SMART" id="SM00028">
    <property type="entry name" value="TPR"/>
    <property type="match status" value="3"/>
</dbReference>
<dbReference type="SUPFAM" id="SSF48452">
    <property type="entry name" value="TPR-like"/>
    <property type="match status" value="1"/>
</dbReference>
<proteinExistence type="predicted"/>
<gene>
    <name evidence="2" type="ORF">ACFPN2_34700</name>
</gene>
<accession>A0ABV8T308</accession>
<dbReference type="InterPro" id="IPR027417">
    <property type="entry name" value="P-loop_NTPase"/>
</dbReference>
<dbReference type="EMBL" id="JBHSDU010000015">
    <property type="protein sequence ID" value="MFC4314266.1"/>
    <property type="molecule type" value="Genomic_DNA"/>
</dbReference>
<dbReference type="InterPro" id="IPR026634">
    <property type="entry name" value="TPST-like"/>
</dbReference>
<evidence type="ECO:0000313" key="2">
    <source>
        <dbReference type="EMBL" id="MFC4314266.1"/>
    </source>
</evidence>
<organism evidence="2 3">
    <name type="scientific">Steroidobacter flavus</name>
    <dbReference type="NCBI Taxonomy" id="1842136"/>
    <lineage>
        <taxon>Bacteria</taxon>
        <taxon>Pseudomonadati</taxon>
        <taxon>Pseudomonadota</taxon>
        <taxon>Gammaproteobacteria</taxon>
        <taxon>Steroidobacterales</taxon>
        <taxon>Steroidobacteraceae</taxon>
        <taxon>Steroidobacter</taxon>
    </lineage>
</organism>
<dbReference type="Pfam" id="PF13469">
    <property type="entry name" value="Sulfotransfer_3"/>
    <property type="match status" value="1"/>
</dbReference>
<evidence type="ECO:0000313" key="3">
    <source>
        <dbReference type="Proteomes" id="UP001595904"/>
    </source>
</evidence>